<accession>A0A397V3V7</accession>
<protein>
    <submittedName>
        <fullName evidence="1">Uncharacterized protein</fullName>
    </submittedName>
</protein>
<reference evidence="1 2" key="1">
    <citation type="submission" date="2018-06" db="EMBL/GenBank/DDBJ databases">
        <title>Comparative genomics reveals the genomic features of Rhizophagus irregularis, R. cerebriforme, R. diaphanum and Gigaspora rosea, and their symbiotic lifestyle signature.</title>
        <authorList>
            <person name="Morin E."/>
            <person name="San Clemente H."/>
            <person name="Chen E.C.H."/>
            <person name="De La Providencia I."/>
            <person name="Hainaut M."/>
            <person name="Kuo A."/>
            <person name="Kohler A."/>
            <person name="Murat C."/>
            <person name="Tang N."/>
            <person name="Roy S."/>
            <person name="Loubradou J."/>
            <person name="Henrissat B."/>
            <person name="Grigoriev I.V."/>
            <person name="Corradi N."/>
            <person name="Roux C."/>
            <person name="Martin F.M."/>
        </authorList>
    </citation>
    <scope>NUCLEOTIDE SEQUENCE [LARGE SCALE GENOMIC DNA]</scope>
    <source>
        <strain evidence="1 2">DAOM 194757</strain>
    </source>
</reference>
<name>A0A397V3V7_9GLOM</name>
<proteinExistence type="predicted"/>
<keyword evidence="2" id="KW-1185">Reference proteome</keyword>
<evidence type="ECO:0000313" key="2">
    <source>
        <dbReference type="Proteomes" id="UP000266673"/>
    </source>
</evidence>
<dbReference type="OrthoDB" id="2470532at2759"/>
<sequence length="98" mass="11537">MASSNLGKRCYQCDIYKKHEDFIRPSGNSTNEYATFNTCVEIKREKDLRLLVNQQIQEPTVLKILKFDDDFVNIPSENQEVDKEIIYRNIAESLLMLY</sequence>
<dbReference type="Proteomes" id="UP000266673">
    <property type="component" value="Unassembled WGS sequence"/>
</dbReference>
<evidence type="ECO:0000313" key="1">
    <source>
        <dbReference type="EMBL" id="RIB16601.1"/>
    </source>
</evidence>
<comment type="caution">
    <text evidence="1">The sequence shown here is derived from an EMBL/GenBank/DDBJ whole genome shotgun (WGS) entry which is preliminary data.</text>
</comment>
<dbReference type="EMBL" id="QKWP01000664">
    <property type="protein sequence ID" value="RIB16601.1"/>
    <property type="molecule type" value="Genomic_DNA"/>
</dbReference>
<organism evidence="1 2">
    <name type="scientific">Gigaspora rosea</name>
    <dbReference type="NCBI Taxonomy" id="44941"/>
    <lineage>
        <taxon>Eukaryota</taxon>
        <taxon>Fungi</taxon>
        <taxon>Fungi incertae sedis</taxon>
        <taxon>Mucoromycota</taxon>
        <taxon>Glomeromycotina</taxon>
        <taxon>Glomeromycetes</taxon>
        <taxon>Diversisporales</taxon>
        <taxon>Gigasporaceae</taxon>
        <taxon>Gigaspora</taxon>
    </lineage>
</organism>
<gene>
    <name evidence="1" type="ORF">C2G38_2189514</name>
</gene>
<dbReference type="AlphaFoldDB" id="A0A397V3V7"/>